<dbReference type="Proteomes" id="UP000536909">
    <property type="component" value="Unassembled WGS sequence"/>
</dbReference>
<dbReference type="RefSeq" id="WP_146719865.1">
    <property type="nucleotide sequence ID" value="NZ_BSUI01000005.1"/>
</dbReference>
<dbReference type="EMBL" id="JACHFV010000008">
    <property type="protein sequence ID" value="MBB5295756.1"/>
    <property type="molecule type" value="Genomic_DNA"/>
</dbReference>
<evidence type="ECO:0000256" key="4">
    <source>
        <dbReference type="SAM" id="Phobius"/>
    </source>
</evidence>
<dbReference type="SUPFAM" id="SSF88713">
    <property type="entry name" value="Glycoside hydrolase/deacetylase"/>
    <property type="match status" value="1"/>
</dbReference>
<name>A0ABR6MUZ9_9DEIO</name>
<feature type="transmembrane region" description="Helical" evidence="4">
    <location>
        <begin position="23"/>
        <end position="43"/>
    </location>
</feature>
<dbReference type="PROSITE" id="PS51910">
    <property type="entry name" value="GH18_2"/>
    <property type="match status" value="1"/>
</dbReference>
<dbReference type="Pfam" id="PF01522">
    <property type="entry name" value="Polysacc_deac_1"/>
    <property type="match status" value="1"/>
</dbReference>
<dbReference type="Gene3D" id="3.10.50.10">
    <property type="match status" value="1"/>
</dbReference>
<keyword evidence="3" id="KW-0808">Transferase</keyword>
<dbReference type="InterPro" id="IPR029070">
    <property type="entry name" value="Chitinase_insertion_sf"/>
</dbReference>
<dbReference type="InterPro" id="IPR011330">
    <property type="entry name" value="Glyco_hydro/deAcase_b/a-brl"/>
</dbReference>
<feature type="transmembrane region" description="Helical" evidence="4">
    <location>
        <begin position="701"/>
        <end position="725"/>
    </location>
</feature>
<dbReference type="InterPro" id="IPR011583">
    <property type="entry name" value="Chitinase_II/V-like_cat"/>
</dbReference>
<organism evidence="7 8">
    <name type="scientific">Deinococcus metallilatus</name>
    <dbReference type="NCBI Taxonomy" id="1211322"/>
    <lineage>
        <taxon>Bacteria</taxon>
        <taxon>Thermotogati</taxon>
        <taxon>Deinococcota</taxon>
        <taxon>Deinococci</taxon>
        <taxon>Deinococcales</taxon>
        <taxon>Deinococcaceae</taxon>
        <taxon>Deinococcus</taxon>
    </lineage>
</organism>
<comment type="caution">
    <text evidence="7">The sequence shown here is derived from an EMBL/GenBank/DDBJ whole genome shotgun (WGS) entry which is preliminary data.</text>
</comment>
<dbReference type="CDD" id="cd10962">
    <property type="entry name" value="CE4_GT2-like"/>
    <property type="match status" value="1"/>
</dbReference>
<accession>A0ABR6MUZ9</accession>
<dbReference type="Pfam" id="PF13641">
    <property type="entry name" value="Glyco_tranf_2_3"/>
    <property type="match status" value="1"/>
</dbReference>
<evidence type="ECO:0000256" key="3">
    <source>
        <dbReference type="ARBA" id="ARBA00022679"/>
    </source>
</evidence>
<dbReference type="SUPFAM" id="SSF53448">
    <property type="entry name" value="Nucleotide-diphospho-sugar transferases"/>
    <property type="match status" value="1"/>
</dbReference>
<feature type="transmembrane region" description="Helical" evidence="4">
    <location>
        <begin position="983"/>
        <end position="1014"/>
    </location>
</feature>
<dbReference type="Gene3D" id="3.20.20.370">
    <property type="entry name" value="Glycoside hydrolase/deacetylase"/>
    <property type="match status" value="1"/>
</dbReference>
<dbReference type="PANTHER" id="PTHR43630:SF1">
    <property type="entry name" value="POLY-BETA-1,6-N-ACETYL-D-GLUCOSAMINE SYNTHASE"/>
    <property type="match status" value="1"/>
</dbReference>
<dbReference type="InterPro" id="IPR002509">
    <property type="entry name" value="NODB_dom"/>
</dbReference>
<evidence type="ECO:0000313" key="7">
    <source>
        <dbReference type="EMBL" id="MBB5295756.1"/>
    </source>
</evidence>
<keyword evidence="4" id="KW-0812">Transmembrane</keyword>
<comment type="similarity">
    <text evidence="1">Belongs to the glycosyltransferase 2 family.</text>
</comment>
<keyword evidence="4" id="KW-1133">Transmembrane helix</keyword>
<dbReference type="PANTHER" id="PTHR43630">
    <property type="entry name" value="POLY-BETA-1,6-N-ACETYL-D-GLUCOSAMINE SYNTHASE"/>
    <property type="match status" value="1"/>
</dbReference>
<dbReference type="PROSITE" id="PS51677">
    <property type="entry name" value="NODB"/>
    <property type="match status" value="1"/>
</dbReference>
<keyword evidence="8" id="KW-1185">Reference proteome</keyword>
<evidence type="ECO:0000259" key="6">
    <source>
        <dbReference type="PROSITE" id="PS51910"/>
    </source>
</evidence>
<dbReference type="InterPro" id="IPR029044">
    <property type="entry name" value="Nucleotide-diphossugar_trans"/>
</dbReference>
<dbReference type="CDD" id="cd06423">
    <property type="entry name" value="CESA_like"/>
    <property type="match status" value="1"/>
</dbReference>
<keyword evidence="2" id="KW-0328">Glycosyltransferase</keyword>
<evidence type="ECO:0000256" key="2">
    <source>
        <dbReference type="ARBA" id="ARBA00022676"/>
    </source>
</evidence>
<feature type="domain" description="NodB homology" evidence="5">
    <location>
        <begin position="471"/>
        <end position="660"/>
    </location>
</feature>
<dbReference type="SUPFAM" id="SSF51445">
    <property type="entry name" value="(Trans)glycosidases"/>
    <property type="match status" value="1"/>
</dbReference>
<dbReference type="Gene3D" id="3.90.550.10">
    <property type="entry name" value="Spore Coat Polysaccharide Biosynthesis Protein SpsA, Chain A"/>
    <property type="match status" value="1"/>
</dbReference>
<reference evidence="7 8" key="1">
    <citation type="submission" date="2020-08" db="EMBL/GenBank/DDBJ databases">
        <title>Genomic Encyclopedia of Type Strains, Phase IV (KMG-IV): sequencing the most valuable type-strain genomes for metagenomic binning, comparative biology and taxonomic classification.</title>
        <authorList>
            <person name="Goeker M."/>
        </authorList>
    </citation>
    <scope>NUCLEOTIDE SEQUENCE [LARGE SCALE GENOMIC DNA]</scope>
    <source>
        <strain evidence="7 8">DSM 105434</strain>
    </source>
</reference>
<dbReference type="SMART" id="SM00636">
    <property type="entry name" value="Glyco_18"/>
    <property type="match status" value="1"/>
</dbReference>
<feature type="domain" description="GH18" evidence="6">
    <location>
        <begin position="92"/>
        <end position="407"/>
    </location>
</feature>
<protein>
    <submittedName>
        <fullName evidence="7">Peptidoglycan/xylan/chitin deacetylase (PgdA/CDA1 family)/spore germination protein YaaH/glycosyltransferase involved in cell wall biosynthesis</fullName>
    </submittedName>
</protein>
<dbReference type="Gene3D" id="3.20.20.80">
    <property type="entry name" value="Glycosidases"/>
    <property type="match status" value="1"/>
</dbReference>
<keyword evidence="4" id="KW-0472">Membrane</keyword>
<sequence length="1116" mass="120536">MSERTPPVFSDPQGHRRRYLNRFAALLAGVLLLSGAGMVVALWRPDVLPPLPLAARPPGLRPLTGVGQGPHLRDTALDGGWTGARAPAGAPLNVTGFFVAWDDNSFSSLKRNLGALDVLVPEWWHLGPGGTLLPESPGKNANLRRYVAAQRPGLPVMPLVNNYDPDAQTWASARVGAVLHDPAARARLVRSLVAGVEQNGFAGLNVDFENLPDSAQGDYVTFIRELGGQLHAAGRRLTLDAPLDDPAFQYAALGRAADHVILMAYDEHEEQSGAGPVAAQGWVQRSVQARLKAIPAAHLTVALGSYGYDWTRGGPASELTFQDALSLARDANVAPTLDARTLNPTFGYTDDAGRAHTVWYLDAVSVFDQAQAVRALGVRNVALWRLGSEDPGVWPALKKTGADATRALTTLQAGYDIDYQGEGELLRVSGHPQAGSRTVTRNAASGLLTAEHLRRFATPYVIERWGAKQPRALALTFDDGPDPTYTPQLLDILKREQVPATFFIVGLHGEEHPELLRRMLAEGHEIGSHTFTHPDLGLVSRRQFDLELNATQRLLEGETGHRTLLFRPPFAEDVEPETPDQAGIVEHASRLGYSISGMGVDPNDWRRPGAGQIVSRVLVQVKAGDGHVILLHDGGGDRAQTVAALPELIARLRAEGYTFTTVSELAGIPRQQANPPVSPGQRWLARLLGVNFTALGLLGTALAWLFKVGVTLSVARLLLIVGLALRERLRRREPGESGGPLPGATVIVPAFNEARVIRATVASLLASDLPGLRVHVVDDGSTDGTAEVVRAAYGHCPQVTVERIPNGGKANALNHALTVTGSEVVILLDADTQVNPEAARRLVRHFLDPQVAAVAGNAKVGNRINLLTRWQALEYITAQNVERRALAQLNAIGVVPGAIGAWRREVLLGLGGFAHDTLAEDADLTLRALRAGHRVTYELGAVARTEAPDTLRAFLKQRDRWMFGTLQATWKQRGAFRSRSRGLGLFTLPNVLLFQVLFPLVGALLDLSFLTSLAWALLQWRNHPDGGFSPTGPVLLFTALFLLVDLLAAGIAFALEPGEDWRLLPLLLPQRAVYRQLMSYVAIRAVLNALQGRERGWGKLERKATVAPLAPLPAGD</sequence>
<evidence type="ECO:0000313" key="8">
    <source>
        <dbReference type="Proteomes" id="UP000536909"/>
    </source>
</evidence>
<feature type="transmembrane region" description="Helical" evidence="4">
    <location>
        <begin position="1034"/>
        <end position="1055"/>
    </location>
</feature>
<evidence type="ECO:0000259" key="5">
    <source>
        <dbReference type="PROSITE" id="PS51677"/>
    </source>
</evidence>
<dbReference type="InterPro" id="IPR017853">
    <property type="entry name" value="GH"/>
</dbReference>
<dbReference type="Pfam" id="PF00704">
    <property type="entry name" value="Glyco_hydro_18"/>
    <property type="match status" value="1"/>
</dbReference>
<proteinExistence type="inferred from homology"/>
<gene>
    <name evidence="7" type="ORF">HNQ10_002595</name>
</gene>
<evidence type="ECO:0000256" key="1">
    <source>
        <dbReference type="ARBA" id="ARBA00006739"/>
    </source>
</evidence>
<dbReference type="InterPro" id="IPR001223">
    <property type="entry name" value="Glyco_hydro18_cat"/>
</dbReference>